<evidence type="ECO:0000313" key="10">
    <source>
        <dbReference type="Proteomes" id="UP000070133"/>
    </source>
</evidence>
<keyword evidence="10" id="KW-1185">Reference proteome</keyword>
<dbReference type="GO" id="GO:0016237">
    <property type="term" value="P:microautophagy"/>
    <property type="evidence" value="ECO:0007669"/>
    <property type="project" value="TreeGrafter"/>
</dbReference>
<dbReference type="InterPro" id="IPR042267">
    <property type="entry name" value="VTC_sf"/>
</dbReference>
<evidence type="ECO:0000313" key="9">
    <source>
        <dbReference type="EMBL" id="KXS97818.1"/>
    </source>
</evidence>
<dbReference type="Pfam" id="PF09359">
    <property type="entry name" value="VTC"/>
    <property type="match status" value="1"/>
</dbReference>
<feature type="transmembrane region" description="Helical" evidence="7">
    <location>
        <begin position="764"/>
        <end position="787"/>
    </location>
</feature>
<feature type="transmembrane region" description="Helical" evidence="7">
    <location>
        <begin position="732"/>
        <end position="752"/>
    </location>
</feature>
<comment type="caution">
    <text evidence="9">The sequence shown here is derived from an EMBL/GenBank/DDBJ whole genome shotgun (WGS) entry which is preliminary data.</text>
</comment>
<feature type="compositionally biased region" description="Low complexity" evidence="6">
    <location>
        <begin position="539"/>
        <end position="567"/>
    </location>
</feature>
<dbReference type="InterPro" id="IPR018966">
    <property type="entry name" value="VTC_domain"/>
</dbReference>
<dbReference type="Proteomes" id="UP000070133">
    <property type="component" value="Unassembled WGS sequence"/>
</dbReference>
<organism evidence="9 10">
    <name type="scientific">Pseudocercospora eumusae</name>
    <dbReference type="NCBI Taxonomy" id="321146"/>
    <lineage>
        <taxon>Eukaryota</taxon>
        <taxon>Fungi</taxon>
        <taxon>Dikarya</taxon>
        <taxon>Ascomycota</taxon>
        <taxon>Pezizomycotina</taxon>
        <taxon>Dothideomycetes</taxon>
        <taxon>Dothideomycetidae</taxon>
        <taxon>Mycosphaerellales</taxon>
        <taxon>Mycosphaerellaceae</taxon>
        <taxon>Pseudocercospora</taxon>
    </lineage>
</organism>
<evidence type="ECO:0000256" key="3">
    <source>
        <dbReference type="ARBA" id="ARBA00022692"/>
    </source>
</evidence>
<evidence type="ECO:0000256" key="7">
    <source>
        <dbReference type="SAM" id="Phobius"/>
    </source>
</evidence>
<sequence>MKYGETLRQRSIPAWSHHNIDYDDIKHFIKENTTPGKGKTVSVPGKRDDKLQDFENALFHILADQHHRIDLFVRSKAGEIQRRLDHSKQQLRSLAARRTLNSDSRIPVSRLERYGRLENGVIKAGDEIKSLARFTATQRTAFRKLIKKYKKWTGSAELEDRFRDEVLDDPKSFTKLDLGPLLDDYSATRQSIRDLYESHMQQSAGGRLSETQVPEASTSAIKQLQETIESVSKVSFDTNIATVPLGDAGQFASYFVHPENVVELQMLLLQYARFYDSRSRQNSVATPVTSQPHTPTTGRIDFADYHMLVADNLQRFAQEQSALTVDDREHAIGNYPQRAKASVRWNHTEDALACLRCRNGKTKSAFIKKKHVRDFFDKNAEFSQTRGVALADSTERVEELRKELLKDDIQPLFHFSSCRSRLVGLDENADGLVLATLDTGITIETAAPEGSKTTESTFPFALLLVRQEGLPKSELLAALDNSHLVERVRGFSLEYHAVWQTHRPSNIPAPFWLPMLSQDIRKLPPPAMKRASTTGDVRSSGSHSANSNGSIRAGTDSSTAVDTSTDAPSQLESAAPLKSFRKKKRRTYPEAESPQQKYWSEYDNPEDDDQNGFYIYVDPNETNAFDRFFDRIGTLFTRQKKPEEEALLYDAGSPKEDEEESSDEESDAQQAPQPTPSRFGTFARPASIRSRKEDTHPFLPQFTSICFAASLSLLVVAYLLHQTGRHRFLREVHAGVFFSILCSLVFMLLGFMNVIRRRRRGSMAWAISVFVLGVDVLGSGALLAWMFG</sequence>
<proteinExistence type="predicted"/>
<evidence type="ECO:0000256" key="2">
    <source>
        <dbReference type="ARBA" id="ARBA00022554"/>
    </source>
</evidence>
<dbReference type="GO" id="GO:0033254">
    <property type="term" value="C:vacuolar transporter chaperone complex"/>
    <property type="evidence" value="ECO:0007669"/>
    <property type="project" value="TreeGrafter"/>
</dbReference>
<keyword evidence="5 7" id="KW-0472">Membrane</keyword>
<dbReference type="OrthoDB" id="5588846at2759"/>
<evidence type="ECO:0000259" key="8">
    <source>
        <dbReference type="PROSITE" id="PS51382"/>
    </source>
</evidence>
<keyword evidence="2" id="KW-0926">Vacuole</keyword>
<protein>
    <recommendedName>
        <fullName evidence="8">SPX domain-containing protein</fullName>
    </recommendedName>
</protein>
<dbReference type="PROSITE" id="PS51382">
    <property type="entry name" value="SPX"/>
    <property type="match status" value="1"/>
</dbReference>
<feature type="region of interest" description="Disordered" evidence="6">
    <location>
        <begin position="643"/>
        <end position="683"/>
    </location>
</feature>
<evidence type="ECO:0000256" key="6">
    <source>
        <dbReference type="SAM" id="MobiDB-lite"/>
    </source>
</evidence>
<reference evidence="9 10" key="1">
    <citation type="submission" date="2015-07" db="EMBL/GenBank/DDBJ databases">
        <title>Comparative genomics of the Sigatoka disease complex on banana suggests a link between parallel evolutionary changes in Pseudocercospora fijiensis and Pseudocercospora eumusae and increased virulence on the banana host.</title>
        <authorList>
            <person name="Chang T.-C."/>
            <person name="Salvucci A."/>
            <person name="Crous P.W."/>
            <person name="Stergiopoulos I."/>
        </authorList>
    </citation>
    <scope>NUCLEOTIDE SEQUENCE [LARGE SCALE GENOMIC DNA]</scope>
    <source>
        <strain evidence="9 10">CBS 114824</strain>
    </source>
</reference>
<accession>A0A139H626</accession>
<feature type="compositionally biased region" description="Polar residues" evidence="6">
    <location>
        <begin position="668"/>
        <end position="678"/>
    </location>
</feature>
<dbReference type="GO" id="GO:0006799">
    <property type="term" value="P:polyphosphate biosynthetic process"/>
    <property type="evidence" value="ECO:0007669"/>
    <property type="project" value="UniProtKB-ARBA"/>
</dbReference>
<evidence type="ECO:0000256" key="1">
    <source>
        <dbReference type="ARBA" id="ARBA00004128"/>
    </source>
</evidence>
<evidence type="ECO:0000256" key="4">
    <source>
        <dbReference type="ARBA" id="ARBA00022989"/>
    </source>
</evidence>
<dbReference type="GO" id="GO:0042144">
    <property type="term" value="P:vacuole fusion, non-autophagic"/>
    <property type="evidence" value="ECO:0007669"/>
    <property type="project" value="TreeGrafter"/>
</dbReference>
<keyword evidence="3 7" id="KW-0812">Transmembrane</keyword>
<dbReference type="PANTHER" id="PTHR46140">
    <property type="entry name" value="VACUOLAR TRANSPORTER CHAPERONE 1-RELATED"/>
    <property type="match status" value="1"/>
</dbReference>
<dbReference type="GO" id="GO:0000329">
    <property type="term" value="C:fungal-type vacuole membrane"/>
    <property type="evidence" value="ECO:0007669"/>
    <property type="project" value="TreeGrafter"/>
</dbReference>
<dbReference type="Gene3D" id="3.20.100.30">
    <property type="entry name" value="VTC, catalytic tunnel domain"/>
    <property type="match status" value="1"/>
</dbReference>
<evidence type="ECO:0000256" key="5">
    <source>
        <dbReference type="ARBA" id="ARBA00023136"/>
    </source>
</evidence>
<dbReference type="STRING" id="321146.A0A139H626"/>
<gene>
    <name evidence="9" type="ORF">AC578_10531</name>
</gene>
<dbReference type="CDD" id="cd14474">
    <property type="entry name" value="SPX_YDR089W"/>
    <property type="match status" value="1"/>
</dbReference>
<dbReference type="EMBL" id="LFZN01000132">
    <property type="protein sequence ID" value="KXS97818.1"/>
    <property type="molecule type" value="Genomic_DNA"/>
</dbReference>
<comment type="subcellular location">
    <subcellularLocation>
        <location evidence="1">Vacuole membrane</location>
        <topology evidence="1">Multi-pass membrane protein</topology>
    </subcellularLocation>
</comment>
<dbReference type="AlphaFoldDB" id="A0A139H626"/>
<feature type="region of interest" description="Disordered" evidence="6">
    <location>
        <begin position="525"/>
        <end position="605"/>
    </location>
</feature>
<dbReference type="InterPro" id="IPR051572">
    <property type="entry name" value="VTC_Complex_Subunit"/>
</dbReference>
<feature type="compositionally biased region" description="Acidic residues" evidence="6">
    <location>
        <begin position="656"/>
        <end position="667"/>
    </location>
</feature>
<dbReference type="GO" id="GO:0007034">
    <property type="term" value="P:vacuolar transport"/>
    <property type="evidence" value="ECO:0007669"/>
    <property type="project" value="TreeGrafter"/>
</dbReference>
<feature type="domain" description="SPX" evidence="8">
    <location>
        <begin position="1"/>
        <end position="163"/>
    </location>
</feature>
<dbReference type="InterPro" id="IPR004331">
    <property type="entry name" value="SPX_dom"/>
</dbReference>
<dbReference type="PANTHER" id="PTHR46140:SF1">
    <property type="entry name" value="VACUOLAR TRANSPORTER CHAPERONE COMPLEX SUBUNIT 4-RELATED"/>
    <property type="match status" value="1"/>
</dbReference>
<feature type="transmembrane region" description="Helical" evidence="7">
    <location>
        <begin position="698"/>
        <end position="720"/>
    </location>
</feature>
<name>A0A139H626_9PEZI</name>
<keyword evidence="4 7" id="KW-1133">Transmembrane helix</keyword>